<sequence length="117" mass="13749">MVYLVTWSLVRLSRHLDVSIGYLNDHLTDFIAVPAMAHVSIYITKKWIIKDPLYRYPLLYLLFIAAYTSIVMEWWMPVLSTKYTADFLDVIAYFSGALFYYYVHVPLVTRSAKLNRS</sequence>
<name>A0A291QZ63_9BACT</name>
<evidence type="ECO:0008006" key="4">
    <source>
        <dbReference type="Google" id="ProtNLM"/>
    </source>
</evidence>
<reference evidence="2 3" key="1">
    <citation type="submission" date="2017-10" db="EMBL/GenBank/DDBJ databases">
        <title>Paenichitinophaga pekingensis gen. nov., sp. nov., isolated from activated sludge.</title>
        <authorList>
            <person name="Jin D."/>
            <person name="Kong X."/>
            <person name="Deng Y."/>
            <person name="Bai Z."/>
        </authorList>
    </citation>
    <scope>NUCLEOTIDE SEQUENCE [LARGE SCALE GENOMIC DNA]</scope>
    <source>
        <strain evidence="2 3">13</strain>
    </source>
</reference>
<keyword evidence="1" id="KW-0472">Membrane</keyword>
<keyword evidence="1" id="KW-0812">Transmembrane</keyword>
<dbReference type="AlphaFoldDB" id="A0A291QZ63"/>
<accession>A0A291QZ63</accession>
<dbReference type="KEGG" id="cbae:COR50_19730"/>
<keyword evidence="1" id="KW-1133">Transmembrane helix</keyword>
<protein>
    <recommendedName>
        <fullName evidence="4">Magnesium citrate secondary transporter</fullName>
    </recommendedName>
</protein>
<evidence type="ECO:0000313" key="3">
    <source>
        <dbReference type="Proteomes" id="UP000220133"/>
    </source>
</evidence>
<feature type="transmembrane region" description="Helical" evidence="1">
    <location>
        <begin position="90"/>
        <end position="109"/>
    </location>
</feature>
<organism evidence="2 3">
    <name type="scientific">Chitinophaga caeni</name>
    <dbReference type="NCBI Taxonomy" id="2029983"/>
    <lineage>
        <taxon>Bacteria</taxon>
        <taxon>Pseudomonadati</taxon>
        <taxon>Bacteroidota</taxon>
        <taxon>Chitinophagia</taxon>
        <taxon>Chitinophagales</taxon>
        <taxon>Chitinophagaceae</taxon>
        <taxon>Chitinophaga</taxon>
    </lineage>
</organism>
<dbReference type="EMBL" id="CP023777">
    <property type="protein sequence ID" value="ATL49225.1"/>
    <property type="molecule type" value="Genomic_DNA"/>
</dbReference>
<dbReference type="Proteomes" id="UP000220133">
    <property type="component" value="Chromosome"/>
</dbReference>
<evidence type="ECO:0000256" key="1">
    <source>
        <dbReference type="SAM" id="Phobius"/>
    </source>
</evidence>
<feature type="transmembrane region" description="Helical" evidence="1">
    <location>
        <begin position="56"/>
        <end position="78"/>
    </location>
</feature>
<evidence type="ECO:0000313" key="2">
    <source>
        <dbReference type="EMBL" id="ATL49225.1"/>
    </source>
</evidence>
<keyword evidence="3" id="KW-1185">Reference proteome</keyword>
<gene>
    <name evidence="2" type="ORF">COR50_19730</name>
</gene>
<proteinExistence type="predicted"/>